<comment type="caution">
    <text evidence="1">The sequence shown here is derived from an EMBL/GenBank/DDBJ whole genome shotgun (WGS) entry which is preliminary data.</text>
</comment>
<keyword evidence="2" id="KW-1185">Reference proteome</keyword>
<dbReference type="EMBL" id="JAVDQT010000015">
    <property type="protein sequence ID" value="MDR6434772.1"/>
    <property type="molecule type" value="Genomic_DNA"/>
</dbReference>
<dbReference type="Proteomes" id="UP001184614">
    <property type="component" value="Unassembled WGS sequence"/>
</dbReference>
<organism evidence="1 2">
    <name type="scientific">Brucella pseudogrignonensis</name>
    <dbReference type="NCBI Taxonomy" id="419475"/>
    <lineage>
        <taxon>Bacteria</taxon>
        <taxon>Pseudomonadati</taxon>
        <taxon>Pseudomonadota</taxon>
        <taxon>Alphaproteobacteria</taxon>
        <taxon>Hyphomicrobiales</taxon>
        <taxon>Brucellaceae</taxon>
        <taxon>Brucella/Ochrobactrum group</taxon>
        <taxon>Brucella</taxon>
    </lineage>
</organism>
<dbReference type="RefSeq" id="WP_310016270.1">
    <property type="nucleotide sequence ID" value="NZ_JAVDQT010000015.1"/>
</dbReference>
<sequence>MKKSLLLIPAAFFMVLAGCSQEKTAEIIPPFALTDSAMGRYCGMNVLEHPGPKGQIILSPANEPVWFSSARDTIAFTMLPEEPKSIGAIYVSDMAKAPNWEEPGAENWVNAREAFYVIESKAVGGMGAHEAVPFSTQEAADKFVVEQGGRIVRFAEMPQAYVLGDQTALNIDADTTHAH</sequence>
<dbReference type="Gene3D" id="3.30.70.2060">
    <property type="match status" value="1"/>
</dbReference>
<reference evidence="1 2" key="1">
    <citation type="submission" date="2023-07" db="EMBL/GenBank/DDBJ databases">
        <title>Sorghum-associated microbial communities from plants grown in Nebraska, USA.</title>
        <authorList>
            <person name="Schachtman D."/>
        </authorList>
    </citation>
    <scope>NUCLEOTIDE SEQUENCE [LARGE SCALE GENOMIC DNA]</scope>
    <source>
        <strain evidence="1 2">DS1730</strain>
    </source>
</reference>
<dbReference type="Gene3D" id="3.30.70.2050">
    <property type="match status" value="1"/>
</dbReference>
<evidence type="ECO:0000313" key="1">
    <source>
        <dbReference type="EMBL" id="MDR6434772.1"/>
    </source>
</evidence>
<dbReference type="SUPFAM" id="SSF160387">
    <property type="entry name" value="NosL/MerB-like"/>
    <property type="match status" value="1"/>
</dbReference>
<gene>
    <name evidence="1" type="ORF">J2782_004525</name>
</gene>
<name>A0ABU1MFX8_9HYPH</name>
<dbReference type="Pfam" id="PF05573">
    <property type="entry name" value="NosL"/>
    <property type="match status" value="1"/>
</dbReference>
<dbReference type="InterPro" id="IPR008719">
    <property type="entry name" value="N2O_reductase_NosL"/>
</dbReference>
<dbReference type="PROSITE" id="PS51257">
    <property type="entry name" value="PROKAR_LIPOPROTEIN"/>
    <property type="match status" value="1"/>
</dbReference>
<evidence type="ECO:0000313" key="2">
    <source>
        <dbReference type="Proteomes" id="UP001184614"/>
    </source>
</evidence>
<dbReference type="PANTHER" id="PTHR41247">
    <property type="entry name" value="HTH-TYPE TRANSCRIPTIONAL REPRESSOR YCNK"/>
    <property type="match status" value="1"/>
</dbReference>
<accession>A0ABU1MFX8</accession>
<proteinExistence type="predicted"/>
<dbReference type="PANTHER" id="PTHR41247:SF1">
    <property type="entry name" value="HTH-TYPE TRANSCRIPTIONAL REPRESSOR YCNK"/>
    <property type="match status" value="1"/>
</dbReference>
<protein>
    <submittedName>
        <fullName evidence="1">Copper chaperone NosL</fullName>
    </submittedName>
</protein>